<protein>
    <submittedName>
        <fullName evidence="2">Transposase</fullName>
    </submittedName>
</protein>
<evidence type="ECO:0000313" key="3">
    <source>
        <dbReference type="Proteomes" id="UP000321533"/>
    </source>
</evidence>
<keyword evidence="3" id="KW-1185">Reference proteome</keyword>
<dbReference type="GO" id="GO:0004803">
    <property type="term" value="F:transposase activity"/>
    <property type="evidence" value="ECO:0007669"/>
    <property type="project" value="InterPro"/>
</dbReference>
<dbReference type="Gene3D" id="3.30.70.1290">
    <property type="entry name" value="Transposase IS200-like"/>
    <property type="match status" value="1"/>
</dbReference>
<dbReference type="KEGG" id="pgin:FRZ67_01225"/>
<dbReference type="GO" id="GO:0006313">
    <property type="term" value="P:DNA transposition"/>
    <property type="evidence" value="ECO:0007669"/>
    <property type="project" value="InterPro"/>
</dbReference>
<dbReference type="InterPro" id="IPR002686">
    <property type="entry name" value="Transposase_17"/>
</dbReference>
<sequence>MNIFHRRQGQMHTDTCYFYTQTIQDFKHLLSDDYLKLIVIRSLQYLVNNKLVKIYGYVIMPNHIHLLWCMLRQNGNESPAESFSKFTAHQFKKYLAKDKTFLIQYKSKKEDRDYQFWKRDPLAVPISTDNILIDKLHYIHHNPVKPKWALCKLPEEYKWSSAKFYASGEDEYKILTHFRE</sequence>
<dbReference type="PANTHER" id="PTHR36966">
    <property type="entry name" value="REP-ASSOCIATED TYROSINE TRANSPOSASE"/>
    <property type="match status" value="1"/>
</dbReference>
<reference evidence="2 3" key="1">
    <citation type="journal article" date="2016" name="Int. J. Syst. Evol. Microbiol.">
        <title>Panacibacter ginsenosidivorans gen. nov., sp. nov., with ginsenoside converting activity isolated from soil of a ginseng field.</title>
        <authorList>
            <person name="Siddiqi M.Z."/>
            <person name="Muhammad Shafi S."/>
            <person name="Choi K.D."/>
            <person name="Im W.T."/>
        </authorList>
    </citation>
    <scope>NUCLEOTIDE SEQUENCE [LARGE SCALE GENOMIC DNA]</scope>
    <source>
        <strain evidence="2 3">Gsoil1550</strain>
    </source>
</reference>
<dbReference type="PANTHER" id="PTHR36966:SF1">
    <property type="entry name" value="REP-ASSOCIATED TYROSINE TRANSPOSASE"/>
    <property type="match status" value="1"/>
</dbReference>
<evidence type="ECO:0000313" key="2">
    <source>
        <dbReference type="EMBL" id="QEC65992.1"/>
    </source>
</evidence>
<proteinExistence type="predicted"/>
<dbReference type="AlphaFoldDB" id="A0A5B8V455"/>
<dbReference type="Proteomes" id="UP000321533">
    <property type="component" value="Chromosome"/>
</dbReference>
<dbReference type="RefSeq" id="WP_147187792.1">
    <property type="nucleotide sequence ID" value="NZ_CP042435.1"/>
</dbReference>
<evidence type="ECO:0000259" key="1">
    <source>
        <dbReference type="SMART" id="SM01321"/>
    </source>
</evidence>
<dbReference type="EMBL" id="CP042435">
    <property type="protein sequence ID" value="QEC65992.1"/>
    <property type="molecule type" value="Genomic_DNA"/>
</dbReference>
<dbReference type="SUPFAM" id="SSF143422">
    <property type="entry name" value="Transposase IS200-like"/>
    <property type="match status" value="1"/>
</dbReference>
<dbReference type="OrthoDB" id="9788881at2"/>
<gene>
    <name evidence="2" type="ORF">FRZ67_01225</name>
</gene>
<dbReference type="GO" id="GO:0043565">
    <property type="term" value="F:sequence-specific DNA binding"/>
    <property type="evidence" value="ECO:0007669"/>
    <property type="project" value="TreeGrafter"/>
</dbReference>
<feature type="domain" description="Transposase IS200-like" evidence="1">
    <location>
        <begin position="12"/>
        <end position="142"/>
    </location>
</feature>
<name>A0A5B8V455_9BACT</name>
<dbReference type="InterPro" id="IPR052715">
    <property type="entry name" value="RAYT_transposase"/>
</dbReference>
<dbReference type="SMART" id="SM01321">
    <property type="entry name" value="Y1_Tnp"/>
    <property type="match status" value="1"/>
</dbReference>
<organism evidence="2 3">
    <name type="scientific">Panacibacter ginsenosidivorans</name>
    <dbReference type="NCBI Taxonomy" id="1813871"/>
    <lineage>
        <taxon>Bacteria</taxon>
        <taxon>Pseudomonadati</taxon>
        <taxon>Bacteroidota</taxon>
        <taxon>Chitinophagia</taxon>
        <taxon>Chitinophagales</taxon>
        <taxon>Chitinophagaceae</taxon>
        <taxon>Panacibacter</taxon>
    </lineage>
</organism>
<accession>A0A5B8V455</accession>
<dbReference type="InterPro" id="IPR036515">
    <property type="entry name" value="Transposase_17_sf"/>
</dbReference>